<evidence type="ECO:0000313" key="2">
    <source>
        <dbReference type="Proteomes" id="UP000531594"/>
    </source>
</evidence>
<reference evidence="1 2" key="1">
    <citation type="submission" date="2020-08" db="EMBL/GenBank/DDBJ databases">
        <title>Genomic Encyclopedia of Type Strains, Phase IV (KMG-IV): sequencing the most valuable type-strain genomes for metagenomic binning, comparative biology and taxonomic classification.</title>
        <authorList>
            <person name="Goeker M."/>
        </authorList>
    </citation>
    <scope>NUCLEOTIDE SEQUENCE [LARGE SCALE GENOMIC DNA]</scope>
    <source>
        <strain evidence="1 2">DSM 5391</strain>
    </source>
</reference>
<name>A0A7X0LV45_9BACI</name>
<protein>
    <submittedName>
        <fullName evidence="1">Uncharacterized protein</fullName>
    </submittedName>
</protein>
<organism evidence="1 2">
    <name type="scientific">Bacillus benzoevorans</name>
    <dbReference type="NCBI Taxonomy" id="1456"/>
    <lineage>
        <taxon>Bacteria</taxon>
        <taxon>Bacillati</taxon>
        <taxon>Bacillota</taxon>
        <taxon>Bacilli</taxon>
        <taxon>Bacillales</taxon>
        <taxon>Bacillaceae</taxon>
        <taxon>Bacillus</taxon>
    </lineage>
</organism>
<sequence>MTNSCGFNGRGFIFQKKLTAAKKTGAFPIEKTPVLLPFI</sequence>
<gene>
    <name evidence="1" type="ORF">HNR53_001745</name>
</gene>
<proteinExistence type="predicted"/>
<dbReference type="Proteomes" id="UP000531594">
    <property type="component" value="Unassembled WGS sequence"/>
</dbReference>
<keyword evidence="2" id="KW-1185">Reference proteome</keyword>
<accession>A0A7X0LV45</accession>
<dbReference type="AlphaFoldDB" id="A0A7X0LV45"/>
<comment type="caution">
    <text evidence="1">The sequence shown here is derived from an EMBL/GenBank/DDBJ whole genome shotgun (WGS) entry which is preliminary data.</text>
</comment>
<evidence type="ECO:0000313" key="1">
    <source>
        <dbReference type="EMBL" id="MBB6445135.1"/>
    </source>
</evidence>
<dbReference type="EMBL" id="JACHGK010000004">
    <property type="protein sequence ID" value="MBB6445135.1"/>
    <property type="molecule type" value="Genomic_DNA"/>
</dbReference>